<dbReference type="GO" id="GO:0045927">
    <property type="term" value="P:positive regulation of growth"/>
    <property type="evidence" value="ECO:0007669"/>
    <property type="project" value="InterPro"/>
</dbReference>
<dbReference type="AlphaFoldDB" id="A0A8T0K0D4"/>
<dbReference type="PANTHER" id="PTHR31730:SF20">
    <property type="entry name" value="DUF668 FAMILY PROTEIN"/>
    <property type="match status" value="1"/>
</dbReference>
<dbReference type="PANTHER" id="PTHR31730">
    <property type="entry name" value="OS01G0873900 PROTEIN"/>
    <property type="match status" value="1"/>
</dbReference>
<sequence length="604" mass="68586">MGSVCSAGKAEKNKNKEVRGKGLGNLKKLKSVAKGKGDCFSNSKISDRGRKKNGSEFRISNPTGKQGKQICCLKYESGEAVLILQSSIWGRAGERAVEVLDTLGSSVPKLSNSNGFGTAVAPRGNRISILAFEVANTINKGAILFQSLSEENIQFLKKEILQSEGLQQLVSTDTKELIGLVEADKREEFNAFSREVARFGNMCKDPQWHNLERYFSRLHMYLLDNMQPRVEAENTMQELTTLSHSTAELYHELTSLERFEQDYQNKIKEMESLNLPLNGDSLTAFQIEIKHQRKFVRSLKRKSLWSRRLEEIVEKLVDIVTHMDQAIFEFLGNHGTTSVNSSKGSERLGEAGLSLHYANIINQINMIASRPTVLPPNMRDTLYHGLPNNIKNALPSRLQNADAMKQLSITEVKAEMDKTLQWLTPFATNTTKVHQGFGWVGEWANSSTDFCENTSKENKLIRLQTLYYAEKQKIDFYIVELLTRLHYLVTFVRYRHSNPMRPMSTTTSPKRLEFQAKMLEFITLDISKSLGTQLSQEDKRLLEEVTMRRRNPGVSKSEDLAATKKRRAKVCHHSNSVGNDPVWDCNIDMQTTQIQQLDQLTLLR</sequence>
<evidence type="ECO:0000313" key="4">
    <source>
        <dbReference type="EMBL" id="KAG2390556.1"/>
    </source>
</evidence>
<dbReference type="InterPro" id="IPR007700">
    <property type="entry name" value="DUF668"/>
</dbReference>
<comment type="caution">
    <text evidence="4">The sequence shown here is derived from an EMBL/GenBank/DDBJ whole genome shotgun (WGS) entry which is preliminary data.</text>
</comment>
<dbReference type="EMBL" id="JABFOF010000007">
    <property type="protein sequence ID" value="KAG2390556.1"/>
    <property type="molecule type" value="Genomic_DNA"/>
</dbReference>
<feature type="domain" description="DUF668" evidence="2">
    <location>
        <begin position="347"/>
        <end position="432"/>
    </location>
</feature>
<dbReference type="InterPro" id="IPR021864">
    <property type="entry name" value="DUF3475"/>
</dbReference>
<dbReference type="InterPro" id="IPR045021">
    <property type="entry name" value="PSI1/2/3"/>
</dbReference>
<dbReference type="Pfam" id="PF05003">
    <property type="entry name" value="DUF668"/>
    <property type="match status" value="1"/>
</dbReference>
<feature type="region of interest" description="Disordered" evidence="1">
    <location>
        <begin position="36"/>
        <end position="60"/>
    </location>
</feature>
<reference evidence="4 5" key="1">
    <citation type="submission" date="2020-05" db="EMBL/GenBank/DDBJ databases">
        <title>Vigna angularis (adzuki bean) Var. LongXiaoDou No. 4 denovo assembly.</title>
        <authorList>
            <person name="Xiang H."/>
        </authorList>
    </citation>
    <scope>NUCLEOTIDE SEQUENCE [LARGE SCALE GENOMIC DNA]</scope>
    <source>
        <tissue evidence="4">Leaf</tissue>
    </source>
</reference>
<organism evidence="4 5">
    <name type="scientific">Phaseolus angularis</name>
    <name type="common">Azuki bean</name>
    <name type="synonym">Vigna angularis</name>
    <dbReference type="NCBI Taxonomy" id="3914"/>
    <lineage>
        <taxon>Eukaryota</taxon>
        <taxon>Viridiplantae</taxon>
        <taxon>Streptophyta</taxon>
        <taxon>Embryophyta</taxon>
        <taxon>Tracheophyta</taxon>
        <taxon>Spermatophyta</taxon>
        <taxon>Magnoliopsida</taxon>
        <taxon>eudicotyledons</taxon>
        <taxon>Gunneridae</taxon>
        <taxon>Pentapetalae</taxon>
        <taxon>rosids</taxon>
        <taxon>fabids</taxon>
        <taxon>Fabales</taxon>
        <taxon>Fabaceae</taxon>
        <taxon>Papilionoideae</taxon>
        <taxon>50 kb inversion clade</taxon>
        <taxon>NPAAA clade</taxon>
        <taxon>indigoferoid/millettioid clade</taxon>
        <taxon>Phaseoleae</taxon>
        <taxon>Vigna</taxon>
    </lineage>
</organism>
<feature type="region of interest" description="Disordered" evidence="1">
    <location>
        <begin position="1"/>
        <end position="23"/>
    </location>
</feature>
<evidence type="ECO:0000259" key="2">
    <source>
        <dbReference type="Pfam" id="PF05003"/>
    </source>
</evidence>
<dbReference type="Pfam" id="PF11961">
    <property type="entry name" value="DUF3475"/>
    <property type="match status" value="1"/>
</dbReference>
<evidence type="ECO:0000256" key="1">
    <source>
        <dbReference type="SAM" id="MobiDB-lite"/>
    </source>
</evidence>
<feature type="compositionally biased region" description="Basic and acidic residues" evidence="1">
    <location>
        <begin position="9"/>
        <end position="20"/>
    </location>
</feature>
<gene>
    <name evidence="4" type="ORF">HKW66_Vig0220380</name>
</gene>
<name>A0A8T0K0D4_PHAAN</name>
<evidence type="ECO:0008006" key="6">
    <source>
        <dbReference type="Google" id="ProtNLM"/>
    </source>
</evidence>
<dbReference type="Proteomes" id="UP000743370">
    <property type="component" value="Unassembled WGS sequence"/>
</dbReference>
<accession>A0A8T0K0D4</accession>
<feature type="domain" description="DUF3475" evidence="3">
    <location>
        <begin position="129"/>
        <end position="185"/>
    </location>
</feature>
<evidence type="ECO:0000259" key="3">
    <source>
        <dbReference type="Pfam" id="PF11961"/>
    </source>
</evidence>
<proteinExistence type="predicted"/>
<protein>
    <recommendedName>
        <fullName evidence="6">DUF668 domain-containing protein</fullName>
    </recommendedName>
</protein>
<evidence type="ECO:0000313" key="5">
    <source>
        <dbReference type="Proteomes" id="UP000743370"/>
    </source>
</evidence>